<dbReference type="EC" id="2.7.7.42" evidence="1"/>
<evidence type="ECO:0000313" key="2">
    <source>
        <dbReference type="Proteomes" id="UP000188532"/>
    </source>
</evidence>
<dbReference type="GO" id="GO:0016874">
    <property type="term" value="F:ligase activity"/>
    <property type="evidence" value="ECO:0007669"/>
    <property type="project" value="UniProtKB-KW"/>
</dbReference>
<dbReference type="GO" id="GO:0008882">
    <property type="term" value="F:[glutamate-ammonia-ligase] adenylyltransferase activity"/>
    <property type="evidence" value="ECO:0007669"/>
    <property type="project" value="UniProtKB-EC"/>
</dbReference>
<evidence type="ECO:0000313" key="1">
    <source>
        <dbReference type="EMBL" id="OOK68422.1"/>
    </source>
</evidence>
<dbReference type="AlphaFoldDB" id="A0A1V3WNN2"/>
<keyword evidence="1" id="KW-0548">Nucleotidyltransferase</keyword>
<keyword evidence="1" id="KW-0808">Transferase</keyword>
<gene>
    <name evidence="1" type="primary">glnE</name>
    <name evidence="1" type="ORF">BZL29_6718</name>
</gene>
<proteinExistence type="predicted"/>
<reference evidence="1 2" key="1">
    <citation type="submission" date="2017-02" db="EMBL/GenBank/DDBJ databases">
        <title>Complete genome sequences of Mycobacterium kansasii strains isolated from rhesus macaques.</title>
        <authorList>
            <person name="Panda A."/>
            <person name="Nagaraj S."/>
            <person name="Zhao X."/>
            <person name="Tettelin H."/>
            <person name="Detolla L.J."/>
        </authorList>
    </citation>
    <scope>NUCLEOTIDE SEQUENCE [LARGE SCALE GENOMIC DNA]</scope>
    <source>
        <strain evidence="1 2">11-3469</strain>
    </source>
</reference>
<name>A0A1V3WNN2_MYCKA</name>
<protein>
    <submittedName>
        <fullName evidence="1">Glutamate-ammonia-ligase adenylyltransferase domain protein</fullName>
        <ecNumber evidence="1">2.7.7.42</ecNumber>
    </submittedName>
</protein>
<dbReference type="Proteomes" id="UP000188532">
    <property type="component" value="Unassembled WGS sequence"/>
</dbReference>
<sequence>MTKPATQRPKLPSVGRLGLVDPQAGARLTQLGWTDEDDQAHVDLLWSLSRARTPTPHCERWCGWPKTQTPDGKS</sequence>
<keyword evidence="1" id="KW-0436">Ligase</keyword>
<organism evidence="1 2">
    <name type="scientific">Mycobacterium kansasii</name>
    <dbReference type="NCBI Taxonomy" id="1768"/>
    <lineage>
        <taxon>Bacteria</taxon>
        <taxon>Bacillati</taxon>
        <taxon>Actinomycetota</taxon>
        <taxon>Actinomycetes</taxon>
        <taxon>Mycobacteriales</taxon>
        <taxon>Mycobacteriaceae</taxon>
        <taxon>Mycobacterium</taxon>
    </lineage>
</organism>
<accession>A0A1V3WNN2</accession>
<comment type="caution">
    <text evidence="1">The sequence shown here is derived from an EMBL/GenBank/DDBJ whole genome shotgun (WGS) entry which is preliminary data.</text>
</comment>
<dbReference type="EMBL" id="MVBN01000008">
    <property type="protein sequence ID" value="OOK68422.1"/>
    <property type="molecule type" value="Genomic_DNA"/>
</dbReference>